<dbReference type="InterPro" id="IPR024079">
    <property type="entry name" value="MetalloPept_cat_dom_sf"/>
</dbReference>
<dbReference type="InterPro" id="IPR035914">
    <property type="entry name" value="Sperma_CUB_dom_sf"/>
</dbReference>
<keyword evidence="9 12" id="KW-1015">Disulfide bond</keyword>
<dbReference type="GO" id="GO:0060473">
    <property type="term" value="C:cortical granule"/>
    <property type="evidence" value="ECO:0007669"/>
    <property type="project" value="UniProtKB-SubCell"/>
</dbReference>
<keyword evidence="2 12" id="KW-0645">Protease</keyword>
<comment type="cofactor">
    <cofactor evidence="12 13">
        <name>Zn(2+)</name>
        <dbReference type="ChEBI" id="CHEBI:29105"/>
    </cofactor>
    <text evidence="12 13">Binds 1 zinc ion per subunit.</text>
</comment>
<keyword evidence="7 12" id="KW-0862">Zinc</keyword>
<keyword evidence="4" id="KW-0732">Signal</keyword>
<evidence type="ECO:0000256" key="5">
    <source>
        <dbReference type="ARBA" id="ARBA00022737"/>
    </source>
</evidence>
<protein>
    <recommendedName>
        <fullName evidence="13">Metalloendopeptidase</fullName>
        <ecNumber evidence="13">3.4.24.-</ecNumber>
    </recommendedName>
</protein>
<dbReference type="InterPro" id="IPR000859">
    <property type="entry name" value="CUB_dom"/>
</dbReference>
<dbReference type="FunFam" id="2.60.120.290:FF:000005">
    <property type="entry name" value="Procollagen C-endopeptidase enhancer 1"/>
    <property type="match status" value="1"/>
</dbReference>
<dbReference type="PROSITE" id="PS51257">
    <property type="entry name" value="PROKAR_LIPOPROTEIN"/>
    <property type="match status" value="1"/>
</dbReference>
<accession>A0AAV7U1U5</accession>
<keyword evidence="5" id="KW-0677">Repeat</keyword>
<dbReference type="SUPFAM" id="SSF49854">
    <property type="entry name" value="Spermadhesin, CUB domain"/>
    <property type="match status" value="2"/>
</dbReference>
<evidence type="ECO:0000256" key="11">
    <source>
        <dbReference type="PROSITE-ProRule" id="PRU00059"/>
    </source>
</evidence>
<evidence type="ECO:0000256" key="9">
    <source>
        <dbReference type="ARBA" id="ARBA00023157"/>
    </source>
</evidence>
<dbReference type="FunFam" id="2.60.120.290:FF:000013">
    <property type="entry name" value="Membrane frizzled-related protein"/>
    <property type="match status" value="1"/>
</dbReference>
<comment type="caution">
    <text evidence="17">The sequence shown here is derived from an EMBL/GenBank/DDBJ whole genome shotgun (WGS) entry which is preliminary data.</text>
</comment>
<comment type="subcellular location">
    <subcellularLocation>
        <location evidence="10">Cytoplasmic vesicle</location>
        <location evidence="10">Secretory vesicle</location>
        <location evidence="10">Cortical granule</location>
    </subcellularLocation>
</comment>
<evidence type="ECO:0000313" key="17">
    <source>
        <dbReference type="EMBL" id="KAJ1182626.1"/>
    </source>
</evidence>
<dbReference type="InterPro" id="IPR001506">
    <property type="entry name" value="Peptidase_M12A"/>
</dbReference>
<evidence type="ECO:0000256" key="8">
    <source>
        <dbReference type="ARBA" id="ARBA00023049"/>
    </source>
</evidence>
<feature type="active site" evidence="12">
    <location>
        <position position="371"/>
    </location>
</feature>
<dbReference type="EC" id="3.4.24.-" evidence="13"/>
<feature type="disulfide bond" evidence="12">
    <location>
        <begin position="278"/>
        <end position="281"/>
    </location>
</feature>
<dbReference type="EMBL" id="JANPWB010000006">
    <property type="protein sequence ID" value="KAJ1182626.1"/>
    <property type="molecule type" value="Genomic_DNA"/>
</dbReference>
<comment type="caution">
    <text evidence="11">Lacks conserved residue(s) required for the propagation of feature annotation.</text>
</comment>
<feature type="binding site" evidence="12">
    <location>
        <position position="370"/>
    </location>
    <ligand>
        <name>Zn(2+)</name>
        <dbReference type="ChEBI" id="CHEBI:29105"/>
        <note>catalytic</note>
    </ligand>
</feature>
<dbReference type="PROSITE" id="PS01180">
    <property type="entry name" value="CUB"/>
    <property type="match status" value="2"/>
</dbReference>
<dbReference type="Pfam" id="PF00431">
    <property type="entry name" value="CUB"/>
    <property type="match status" value="2"/>
</dbReference>
<dbReference type="SMART" id="SM00235">
    <property type="entry name" value="ZnMc"/>
    <property type="match status" value="1"/>
</dbReference>
<evidence type="ECO:0000256" key="10">
    <source>
        <dbReference type="ARBA" id="ARBA00037865"/>
    </source>
</evidence>
<feature type="region of interest" description="Disordered" evidence="14">
    <location>
        <begin position="25"/>
        <end position="80"/>
    </location>
</feature>
<dbReference type="Pfam" id="PF01400">
    <property type="entry name" value="Astacin"/>
    <property type="match status" value="1"/>
</dbReference>
<dbReference type="Proteomes" id="UP001066276">
    <property type="component" value="Chromosome 3_2"/>
</dbReference>
<evidence type="ECO:0000256" key="13">
    <source>
        <dbReference type="RuleBase" id="RU361183"/>
    </source>
</evidence>
<evidence type="ECO:0000313" key="18">
    <source>
        <dbReference type="Proteomes" id="UP001066276"/>
    </source>
</evidence>
<evidence type="ECO:0000256" key="3">
    <source>
        <dbReference type="ARBA" id="ARBA00022723"/>
    </source>
</evidence>
<name>A0AAV7U1U5_PLEWA</name>
<reference evidence="17" key="1">
    <citation type="journal article" date="2022" name="bioRxiv">
        <title>Sequencing and chromosome-scale assembly of the giantPleurodeles waltlgenome.</title>
        <authorList>
            <person name="Brown T."/>
            <person name="Elewa A."/>
            <person name="Iarovenko S."/>
            <person name="Subramanian E."/>
            <person name="Araus A.J."/>
            <person name="Petzold A."/>
            <person name="Susuki M."/>
            <person name="Suzuki K.-i.T."/>
            <person name="Hayashi T."/>
            <person name="Toyoda A."/>
            <person name="Oliveira C."/>
            <person name="Osipova E."/>
            <person name="Leigh N.D."/>
            <person name="Simon A."/>
            <person name="Yun M.H."/>
        </authorList>
    </citation>
    <scope>NUCLEOTIDE SEQUENCE</scope>
    <source>
        <strain evidence="17">20211129_DDA</strain>
        <tissue evidence="17">Liver</tissue>
    </source>
</reference>
<dbReference type="SMART" id="SM00042">
    <property type="entry name" value="CUB"/>
    <property type="match status" value="2"/>
</dbReference>
<keyword evidence="1" id="KW-0963">Cytoplasm</keyword>
<evidence type="ECO:0000256" key="2">
    <source>
        <dbReference type="ARBA" id="ARBA00022670"/>
    </source>
</evidence>
<feature type="domain" description="CUB" evidence="15">
    <location>
        <begin position="473"/>
        <end position="585"/>
    </location>
</feature>
<dbReference type="PROSITE" id="PS51864">
    <property type="entry name" value="ASTACIN"/>
    <property type="match status" value="1"/>
</dbReference>
<dbReference type="PANTHER" id="PTHR10127:SF899">
    <property type="entry name" value="ASTACIN-LIKE METALLOENDOPEPTIDASE-RELATED"/>
    <property type="match status" value="1"/>
</dbReference>
<dbReference type="Gene3D" id="3.40.390.10">
    <property type="entry name" value="Collagenase (Catalytic Domain)"/>
    <property type="match status" value="1"/>
</dbReference>
<dbReference type="PRINTS" id="PR00480">
    <property type="entry name" value="ASTACIN"/>
</dbReference>
<keyword evidence="6 12" id="KW-0378">Hydrolase</keyword>
<evidence type="ECO:0000259" key="16">
    <source>
        <dbReference type="PROSITE" id="PS51864"/>
    </source>
</evidence>
<keyword evidence="8 12" id="KW-0482">Metalloprotease</keyword>
<evidence type="ECO:0000256" key="14">
    <source>
        <dbReference type="SAM" id="MobiDB-lite"/>
    </source>
</evidence>
<dbReference type="Gene3D" id="2.60.120.290">
    <property type="entry name" value="Spermadhesin, CUB domain"/>
    <property type="match status" value="2"/>
</dbReference>
<feature type="compositionally biased region" description="Basic and acidic residues" evidence="14">
    <location>
        <begin position="57"/>
        <end position="77"/>
    </location>
</feature>
<evidence type="ECO:0000256" key="1">
    <source>
        <dbReference type="ARBA" id="ARBA00022490"/>
    </source>
</evidence>
<feature type="domain" description="Peptidase M12A" evidence="16">
    <location>
        <begin position="274"/>
        <end position="474"/>
    </location>
</feature>
<dbReference type="GO" id="GO:0008270">
    <property type="term" value="F:zinc ion binding"/>
    <property type="evidence" value="ECO:0007669"/>
    <property type="project" value="UniProtKB-UniRule"/>
</dbReference>
<sequence>MKSGSGTEQVAQILTIFLTSSCTISHGRQQRSGKIQEKGSNRRRKEEAGIHCAVKRPTQEPRESGEKDREGCKRRDPEEDTIEGVSTMIATTVTAIVLSSLHLGLGRPLEVASSEQITDSMVLGQVLEVFKSIPADCKEAQDILWTIFNPQNGTVFNAQNETIFNARNDSMVLEQVLEVLKSIPADCKEAQDILWTIFNPQNGTVFNAQNETIFNARNGSAALKEAASSLQRLAEEKSAATDSPKYISSQIMESNKGSSNTLLQGDIKMQLFRSAVKCNQCIWPQSSSGTVAVPFVLDPEFSNINKALIRAALQEFNTLTCVKFTDRTMEADYLSISSGNGCWSYLGKTGGAQYLSLDKTQCMSKGIIQHEIEHSLGFYHEHTRSDRDQYVDILWNNIAKDDWGSFEEKDSNTLGLPYDYKSVMHYGRNTLSNVPWQPSILPKPDPTVEIGQRYGLSNLDVAKVNKLYNCDLCSTLLSDKQGSFSAPKPPEKYKNRADCQWLIRLPSNKISLQFDDFDVQLTTDCSADFINIYDGDSTSSPVLLKKACGKLDLPPLVSSGSMMLVEFVSDGAGSASGFTASYRTAMPCDSTYTTDSGIITSPGYPQQYPNSIDCVMAILAPADYKISLSFTQFELEPFPRCDNDYLIISDGSRSTSQPIGKYCGKMRVPKLVSTGNVLLLQFHSDIWVSNAGFKAEYSFVKSL</sequence>
<dbReference type="AlphaFoldDB" id="A0AAV7U1U5"/>
<dbReference type="FunFam" id="3.40.390.10:FF:000040">
    <property type="entry name" value="Metalloendopeptidase"/>
    <property type="match status" value="1"/>
</dbReference>
<evidence type="ECO:0000256" key="7">
    <source>
        <dbReference type="ARBA" id="ARBA00022833"/>
    </source>
</evidence>
<feature type="compositionally biased region" description="Basic and acidic residues" evidence="14">
    <location>
        <begin position="34"/>
        <end position="49"/>
    </location>
</feature>
<dbReference type="SUPFAM" id="SSF55486">
    <property type="entry name" value="Metalloproteases ('zincins'), catalytic domain"/>
    <property type="match status" value="1"/>
</dbReference>
<dbReference type="InterPro" id="IPR006026">
    <property type="entry name" value="Peptidase_Metallo"/>
</dbReference>
<dbReference type="PANTHER" id="PTHR10127">
    <property type="entry name" value="DISCOIDIN, CUB, EGF, LAMININ , AND ZINC METALLOPROTEASE DOMAIN CONTAINING"/>
    <property type="match status" value="1"/>
</dbReference>
<proteinExistence type="predicted"/>
<dbReference type="GO" id="GO:0006508">
    <property type="term" value="P:proteolysis"/>
    <property type="evidence" value="ECO:0007669"/>
    <property type="project" value="UniProtKB-KW"/>
</dbReference>
<dbReference type="CDD" id="cd00041">
    <property type="entry name" value="CUB"/>
    <property type="match status" value="2"/>
</dbReference>
<evidence type="ECO:0000256" key="4">
    <source>
        <dbReference type="ARBA" id="ARBA00022729"/>
    </source>
</evidence>
<feature type="domain" description="CUB" evidence="15">
    <location>
        <begin position="588"/>
        <end position="700"/>
    </location>
</feature>
<evidence type="ECO:0000256" key="12">
    <source>
        <dbReference type="PROSITE-ProRule" id="PRU01211"/>
    </source>
</evidence>
<feature type="binding site" evidence="12">
    <location>
        <position position="374"/>
    </location>
    <ligand>
        <name>Zn(2+)</name>
        <dbReference type="ChEBI" id="CHEBI:29105"/>
        <note>catalytic</note>
    </ligand>
</feature>
<keyword evidence="3 12" id="KW-0479">Metal-binding</keyword>
<dbReference type="GO" id="GO:0004222">
    <property type="term" value="F:metalloendopeptidase activity"/>
    <property type="evidence" value="ECO:0007669"/>
    <property type="project" value="UniProtKB-UniRule"/>
</dbReference>
<organism evidence="17 18">
    <name type="scientific">Pleurodeles waltl</name>
    <name type="common">Iberian ribbed newt</name>
    <dbReference type="NCBI Taxonomy" id="8319"/>
    <lineage>
        <taxon>Eukaryota</taxon>
        <taxon>Metazoa</taxon>
        <taxon>Chordata</taxon>
        <taxon>Craniata</taxon>
        <taxon>Vertebrata</taxon>
        <taxon>Euteleostomi</taxon>
        <taxon>Amphibia</taxon>
        <taxon>Batrachia</taxon>
        <taxon>Caudata</taxon>
        <taxon>Salamandroidea</taxon>
        <taxon>Salamandridae</taxon>
        <taxon>Pleurodelinae</taxon>
        <taxon>Pleurodeles</taxon>
    </lineage>
</organism>
<gene>
    <name evidence="17" type="ORF">NDU88_007812</name>
</gene>
<keyword evidence="18" id="KW-1185">Reference proteome</keyword>
<evidence type="ECO:0000256" key="6">
    <source>
        <dbReference type="ARBA" id="ARBA00022801"/>
    </source>
</evidence>
<evidence type="ECO:0000259" key="15">
    <source>
        <dbReference type="PROSITE" id="PS01180"/>
    </source>
</evidence>
<feature type="binding site" evidence="12">
    <location>
        <position position="380"/>
    </location>
    <ligand>
        <name>Zn(2+)</name>
        <dbReference type="ChEBI" id="CHEBI:29105"/>
        <note>catalytic</note>
    </ligand>
</feature>